<dbReference type="PROSITE" id="PS00067">
    <property type="entry name" value="3HCDH"/>
    <property type="match status" value="1"/>
</dbReference>
<dbReference type="PIRSF" id="PIRSF000105">
    <property type="entry name" value="HCDH"/>
    <property type="match status" value="1"/>
</dbReference>
<keyword evidence="4" id="KW-0812">Transmembrane</keyword>
<dbReference type="SUPFAM" id="SSF51735">
    <property type="entry name" value="NAD(P)-binding Rossmann-fold domains"/>
    <property type="match status" value="1"/>
</dbReference>
<sequence>MNNLEKVGVVGAGLMGSEIALCFAISGSRVMLKDASLELAKRGIDRLSSVLDRNIAKGRFEQQNKEATLARIVPVDAWDPFEEAKVVVEAVFESFQVKSEVFKNLDRVCKPECLLFTNTSSIPITQLASTVQLQRRSRFLGTHFFAPVSVMLLVEVIVGLETSEETAAQALEICRKIGKTPIRVKDVPGFAVNRILHAMLIEACRLVEEEVVTVEDCDIACKLGLGHPIGPYTLMDLAGNDLCLQVQEILYQDYGERFMPRPNLKQKVYAGHLGRKAGIGWIKYGKL</sequence>
<evidence type="ECO:0000256" key="1">
    <source>
        <dbReference type="ARBA" id="ARBA00009463"/>
    </source>
</evidence>
<dbReference type="eggNOG" id="COG1250">
    <property type="taxonomic scope" value="Bacteria"/>
</dbReference>
<feature type="domain" description="3-hydroxyacyl-CoA dehydrogenase C-terminal" evidence="5">
    <location>
        <begin position="189"/>
        <end position="284"/>
    </location>
</feature>
<keyword evidence="4" id="KW-0472">Membrane</keyword>
<dbReference type="PANTHER" id="PTHR48075:SF5">
    <property type="entry name" value="3-HYDROXYBUTYRYL-COA DEHYDROGENASE"/>
    <property type="match status" value="1"/>
</dbReference>
<dbReference type="FunFam" id="3.40.50.720:FF:000009">
    <property type="entry name" value="Fatty oxidation complex, alpha subunit"/>
    <property type="match status" value="1"/>
</dbReference>
<dbReference type="AlphaFoldDB" id="I4C5L4"/>
<evidence type="ECO:0000256" key="3">
    <source>
        <dbReference type="PIRSR" id="PIRSR000105-1"/>
    </source>
</evidence>
<dbReference type="Gene3D" id="3.40.50.720">
    <property type="entry name" value="NAD(P)-binding Rossmann-like Domain"/>
    <property type="match status" value="1"/>
</dbReference>
<comment type="similarity">
    <text evidence="1">Belongs to the 3-hydroxyacyl-CoA dehydrogenase family.</text>
</comment>
<keyword evidence="2" id="KW-0560">Oxidoreductase</keyword>
<accession>I4C5L4</accession>
<dbReference type="HOGENOM" id="CLU_009834_2_0_7"/>
<dbReference type="InterPro" id="IPR006180">
    <property type="entry name" value="3-OHacyl-CoA_DH_CS"/>
</dbReference>
<dbReference type="InterPro" id="IPR008927">
    <property type="entry name" value="6-PGluconate_DH-like_C_sf"/>
</dbReference>
<name>I4C5L4_DESTA</name>
<dbReference type="InterPro" id="IPR022694">
    <property type="entry name" value="3-OHacyl-CoA_DH"/>
</dbReference>
<dbReference type="SUPFAM" id="SSF48179">
    <property type="entry name" value="6-phosphogluconate dehydrogenase C-terminal domain-like"/>
    <property type="match status" value="1"/>
</dbReference>
<dbReference type="EMBL" id="CP003360">
    <property type="protein sequence ID" value="AFM24855.1"/>
    <property type="molecule type" value="Genomic_DNA"/>
</dbReference>
<dbReference type="Proteomes" id="UP000006055">
    <property type="component" value="Chromosome"/>
</dbReference>
<feature type="site" description="Important for catalytic activity" evidence="3">
    <location>
        <position position="143"/>
    </location>
</feature>
<evidence type="ECO:0000313" key="8">
    <source>
        <dbReference type="Proteomes" id="UP000006055"/>
    </source>
</evidence>
<dbReference type="InterPro" id="IPR036291">
    <property type="entry name" value="NAD(P)-bd_dom_sf"/>
</dbReference>
<dbReference type="InterPro" id="IPR006176">
    <property type="entry name" value="3-OHacyl-CoA_DH_NAD-bd"/>
</dbReference>
<dbReference type="Pfam" id="PF00725">
    <property type="entry name" value="3HCDH"/>
    <property type="match status" value="1"/>
</dbReference>
<dbReference type="GO" id="GO:0006635">
    <property type="term" value="P:fatty acid beta-oxidation"/>
    <property type="evidence" value="ECO:0007669"/>
    <property type="project" value="TreeGrafter"/>
</dbReference>
<keyword evidence="8" id="KW-1185">Reference proteome</keyword>
<dbReference type="Gene3D" id="1.10.1040.10">
    <property type="entry name" value="N-(1-d-carboxylethyl)-l-norvaline Dehydrogenase, domain 2"/>
    <property type="match status" value="1"/>
</dbReference>
<dbReference type="RefSeq" id="WP_014809998.1">
    <property type="nucleotide sequence ID" value="NC_018025.1"/>
</dbReference>
<reference evidence="8" key="1">
    <citation type="submission" date="2012-06" db="EMBL/GenBank/DDBJ databases">
        <title>Complete sequence of chromosome of Desulfomonile tiedjei DSM 6799.</title>
        <authorList>
            <person name="Lucas S."/>
            <person name="Copeland A."/>
            <person name="Lapidus A."/>
            <person name="Glavina del Rio T."/>
            <person name="Dalin E."/>
            <person name="Tice H."/>
            <person name="Bruce D."/>
            <person name="Goodwin L."/>
            <person name="Pitluck S."/>
            <person name="Peters L."/>
            <person name="Ovchinnikova G."/>
            <person name="Zeytun A."/>
            <person name="Lu M."/>
            <person name="Kyrpides N."/>
            <person name="Mavromatis K."/>
            <person name="Ivanova N."/>
            <person name="Brettin T."/>
            <person name="Detter J.C."/>
            <person name="Han C."/>
            <person name="Larimer F."/>
            <person name="Land M."/>
            <person name="Hauser L."/>
            <person name="Markowitz V."/>
            <person name="Cheng J.-F."/>
            <person name="Hugenholtz P."/>
            <person name="Woyke T."/>
            <person name="Wu D."/>
            <person name="Spring S."/>
            <person name="Schroeder M."/>
            <person name="Brambilla E."/>
            <person name="Klenk H.-P."/>
            <person name="Eisen J.A."/>
        </authorList>
    </citation>
    <scope>NUCLEOTIDE SEQUENCE [LARGE SCALE GENOMIC DNA]</scope>
    <source>
        <strain evidence="8">ATCC 49306 / DSM 6799 / DCB-1</strain>
    </source>
</reference>
<organism evidence="7 8">
    <name type="scientific">Desulfomonile tiedjei (strain ATCC 49306 / DSM 6799 / DCB-1)</name>
    <dbReference type="NCBI Taxonomy" id="706587"/>
    <lineage>
        <taxon>Bacteria</taxon>
        <taxon>Pseudomonadati</taxon>
        <taxon>Thermodesulfobacteriota</taxon>
        <taxon>Desulfomonilia</taxon>
        <taxon>Desulfomonilales</taxon>
        <taxon>Desulfomonilaceae</taxon>
        <taxon>Desulfomonile</taxon>
    </lineage>
</organism>
<dbReference type="STRING" id="706587.Desti_2158"/>
<proteinExistence type="inferred from homology"/>
<dbReference type="InterPro" id="IPR013328">
    <property type="entry name" value="6PGD_dom2"/>
</dbReference>
<feature type="transmembrane region" description="Helical" evidence="4">
    <location>
        <begin position="12"/>
        <end position="32"/>
    </location>
</feature>
<dbReference type="KEGG" id="dti:Desti_2158"/>
<dbReference type="GO" id="GO:0008691">
    <property type="term" value="F:3-hydroxybutyryl-CoA dehydrogenase activity"/>
    <property type="evidence" value="ECO:0007669"/>
    <property type="project" value="TreeGrafter"/>
</dbReference>
<feature type="domain" description="3-hydroxyacyl-CoA dehydrogenase NAD binding" evidence="6">
    <location>
        <begin position="6"/>
        <end position="187"/>
    </location>
</feature>
<dbReference type="OrthoDB" id="9803287at2"/>
<keyword evidence="4" id="KW-1133">Transmembrane helix</keyword>
<protein>
    <submittedName>
        <fullName evidence="7">3-hydroxyacyl-CoA dehydrogenase</fullName>
    </submittedName>
</protein>
<dbReference type="InterPro" id="IPR006108">
    <property type="entry name" value="3HC_DH_C"/>
</dbReference>
<gene>
    <name evidence="7" type="ordered locus">Desti_2158</name>
</gene>
<evidence type="ECO:0000259" key="6">
    <source>
        <dbReference type="Pfam" id="PF02737"/>
    </source>
</evidence>
<dbReference type="GO" id="GO:0070403">
    <property type="term" value="F:NAD+ binding"/>
    <property type="evidence" value="ECO:0007669"/>
    <property type="project" value="InterPro"/>
</dbReference>
<dbReference type="PANTHER" id="PTHR48075">
    <property type="entry name" value="3-HYDROXYACYL-COA DEHYDROGENASE FAMILY PROTEIN"/>
    <property type="match status" value="1"/>
</dbReference>
<evidence type="ECO:0000313" key="7">
    <source>
        <dbReference type="EMBL" id="AFM24855.1"/>
    </source>
</evidence>
<evidence type="ECO:0000259" key="5">
    <source>
        <dbReference type="Pfam" id="PF00725"/>
    </source>
</evidence>
<dbReference type="Pfam" id="PF02737">
    <property type="entry name" value="3HCDH_N"/>
    <property type="match status" value="1"/>
</dbReference>
<evidence type="ECO:0000256" key="4">
    <source>
        <dbReference type="SAM" id="Phobius"/>
    </source>
</evidence>
<evidence type="ECO:0000256" key="2">
    <source>
        <dbReference type="ARBA" id="ARBA00023002"/>
    </source>
</evidence>